<gene>
    <name evidence="1" type="ORF">BSL78_02951</name>
</gene>
<dbReference type="GO" id="GO:0019290">
    <property type="term" value="P:siderophore biosynthetic process"/>
    <property type="evidence" value="ECO:0007669"/>
    <property type="project" value="InterPro"/>
</dbReference>
<sequence>MVALCLDSVAYKYRTKPHPPWRISLAYGQSTFQYGTPPSIPENTHSDATIGSSSGIGQTTAIAFAKLGAKVVISGRNVAKLEETRQHAEKAGAKVLVVEGDVTKEEDNVALINKTIEHFGQLDILVNNAGIIKTGSIETATMADFDLVMNVNLRVLSPPGPPAHRAMPLWPVRYCVQYSTVGKLSVLTSGECHFLL</sequence>
<dbReference type="SUPFAM" id="SSF51735">
    <property type="entry name" value="NAD(P)-binding Rossmann-fold domains"/>
    <property type="match status" value="1"/>
</dbReference>
<dbReference type="GO" id="GO:0008667">
    <property type="term" value="F:2,3-dihydro-2,3-dihydroxybenzoate dehydrogenase activity"/>
    <property type="evidence" value="ECO:0007669"/>
    <property type="project" value="InterPro"/>
</dbReference>
<comment type="caution">
    <text evidence="1">The sequence shown here is derived from an EMBL/GenBank/DDBJ whole genome shotgun (WGS) entry which is preliminary data.</text>
</comment>
<dbReference type="Gene3D" id="3.40.50.720">
    <property type="entry name" value="NAD(P)-binding Rossmann-like Domain"/>
    <property type="match status" value="1"/>
</dbReference>
<dbReference type="Proteomes" id="UP000230750">
    <property type="component" value="Unassembled WGS sequence"/>
</dbReference>
<protein>
    <submittedName>
        <fullName evidence="1">Uncharacterized protein</fullName>
    </submittedName>
</protein>
<evidence type="ECO:0000313" key="1">
    <source>
        <dbReference type="EMBL" id="PIK60137.1"/>
    </source>
</evidence>
<keyword evidence="2" id="KW-1185">Reference proteome</keyword>
<dbReference type="InterPro" id="IPR036291">
    <property type="entry name" value="NAD(P)-bd_dom_sf"/>
</dbReference>
<dbReference type="AlphaFoldDB" id="A0A2G8LIQ5"/>
<accession>A0A2G8LIQ5</accession>
<dbReference type="InterPro" id="IPR002347">
    <property type="entry name" value="SDR_fam"/>
</dbReference>
<evidence type="ECO:0000313" key="2">
    <source>
        <dbReference type="Proteomes" id="UP000230750"/>
    </source>
</evidence>
<dbReference type="PANTHER" id="PTHR43975:SF2">
    <property type="entry name" value="EG:BACR7A4.14 PROTEIN-RELATED"/>
    <property type="match status" value="1"/>
</dbReference>
<dbReference type="Pfam" id="PF00106">
    <property type="entry name" value="adh_short"/>
    <property type="match status" value="1"/>
</dbReference>
<proteinExistence type="predicted"/>
<dbReference type="PRINTS" id="PR01397">
    <property type="entry name" value="DHBDHDRGNASE"/>
</dbReference>
<dbReference type="InterPro" id="IPR003560">
    <property type="entry name" value="DHB_DH"/>
</dbReference>
<dbReference type="PANTHER" id="PTHR43975">
    <property type="entry name" value="ZGC:101858"/>
    <property type="match status" value="1"/>
</dbReference>
<dbReference type="EMBL" id="MRZV01000065">
    <property type="protein sequence ID" value="PIK60137.1"/>
    <property type="molecule type" value="Genomic_DNA"/>
</dbReference>
<reference evidence="1 2" key="1">
    <citation type="journal article" date="2017" name="PLoS Biol.">
        <title>The sea cucumber genome provides insights into morphological evolution and visceral regeneration.</title>
        <authorList>
            <person name="Zhang X."/>
            <person name="Sun L."/>
            <person name="Yuan J."/>
            <person name="Sun Y."/>
            <person name="Gao Y."/>
            <person name="Zhang L."/>
            <person name="Li S."/>
            <person name="Dai H."/>
            <person name="Hamel J.F."/>
            <person name="Liu C."/>
            <person name="Yu Y."/>
            <person name="Liu S."/>
            <person name="Lin W."/>
            <person name="Guo K."/>
            <person name="Jin S."/>
            <person name="Xu P."/>
            <person name="Storey K.B."/>
            <person name="Huan P."/>
            <person name="Zhang T."/>
            <person name="Zhou Y."/>
            <person name="Zhang J."/>
            <person name="Lin C."/>
            <person name="Li X."/>
            <person name="Xing L."/>
            <person name="Huo D."/>
            <person name="Sun M."/>
            <person name="Wang L."/>
            <person name="Mercier A."/>
            <person name="Li F."/>
            <person name="Yang H."/>
            <person name="Xiang J."/>
        </authorList>
    </citation>
    <scope>NUCLEOTIDE SEQUENCE [LARGE SCALE GENOMIC DNA]</scope>
    <source>
        <strain evidence="1">Shaxun</strain>
        <tissue evidence="1">Muscle</tissue>
    </source>
</reference>
<dbReference type="STRING" id="307972.A0A2G8LIQ5"/>
<dbReference type="OrthoDB" id="47007at2759"/>
<name>A0A2G8LIQ5_STIJA</name>
<organism evidence="1 2">
    <name type="scientific">Stichopus japonicus</name>
    <name type="common">Sea cucumber</name>
    <dbReference type="NCBI Taxonomy" id="307972"/>
    <lineage>
        <taxon>Eukaryota</taxon>
        <taxon>Metazoa</taxon>
        <taxon>Echinodermata</taxon>
        <taxon>Eleutherozoa</taxon>
        <taxon>Echinozoa</taxon>
        <taxon>Holothuroidea</taxon>
        <taxon>Aspidochirotacea</taxon>
        <taxon>Aspidochirotida</taxon>
        <taxon>Stichopodidae</taxon>
        <taxon>Apostichopus</taxon>
    </lineage>
</organism>